<name>C6X7K3_METGS</name>
<dbReference type="OrthoDB" id="9780793at2"/>
<reference evidence="4" key="1">
    <citation type="submission" date="2009-07" db="EMBL/GenBank/DDBJ databases">
        <title>Complete sequence of chromosome of Methylovorus sp. SIP3-4.</title>
        <authorList>
            <person name="Lucas S."/>
            <person name="Copeland A."/>
            <person name="Lapidus A."/>
            <person name="Glavina del Rio T."/>
            <person name="Tice H."/>
            <person name="Bruce D."/>
            <person name="Goodwin L."/>
            <person name="Pitluck S."/>
            <person name="Clum A."/>
            <person name="Larimer F."/>
            <person name="Land M."/>
            <person name="Hauser L."/>
            <person name="Kyrpides N."/>
            <person name="Mikhailova N."/>
            <person name="Kayluzhnaya M."/>
            <person name="Chistoserdova L."/>
        </authorList>
    </citation>
    <scope>NUCLEOTIDE SEQUENCE [LARGE SCALE GENOMIC DNA]</scope>
    <source>
        <strain evidence="4">SIP3-4</strain>
    </source>
</reference>
<dbReference type="InterPro" id="IPR002541">
    <property type="entry name" value="Cyt_c_assembly"/>
</dbReference>
<evidence type="ECO:0000259" key="2">
    <source>
        <dbReference type="Pfam" id="PF01578"/>
    </source>
</evidence>
<dbReference type="Pfam" id="PF01578">
    <property type="entry name" value="Cytochrom_C_asm"/>
    <property type="match status" value="1"/>
</dbReference>
<protein>
    <submittedName>
        <fullName evidence="3">Cytochrome c assembly protein</fullName>
    </submittedName>
</protein>
<reference evidence="3 4" key="2">
    <citation type="journal article" date="2011" name="J. Bacteriol.">
        <title>Genomes of three methylotrophs from a single niche uncover genetic and metabolic divergence of Methylophilaceae.</title>
        <authorList>
            <person name="Lapidus A."/>
            <person name="Clum A."/>
            <person name="Labutti K."/>
            <person name="Kaluzhnaya M.G."/>
            <person name="Lim S."/>
            <person name="Beck D.A."/>
            <person name="Glavina Del Rio T."/>
            <person name="Nolan M."/>
            <person name="Mavromatis K."/>
            <person name="Huntemann M."/>
            <person name="Lucas S."/>
            <person name="Lidstrom M.E."/>
            <person name="Ivanova N."/>
            <person name="Chistoserdova L."/>
        </authorList>
    </citation>
    <scope>NUCLEOTIDE SEQUENCE [LARGE SCALE GENOMIC DNA]</scope>
    <source>
        <strain evidence="3 4">SIP3-4</strain>
    </source>
</reference>
<organism evidence="3 4">
    <name type="scientific">Methylovorus glucosotrophus (strain SIP3-4)</name>
    <dbReference type="NCBI Taxonomy" id="582744"/>
    <lineage>
        <taxon>Bacteria</taxon>
        <taxon>Pseudomonadati</taxon>
        <taxon>Pseudomonadota</taxon>
        <taxon>Betaproteobacteria</taxon>
        <taxon>Nitrosomonadales</taxon>
        <taxon>Methylophilaceae</taxon>
        <taxon>Methylovorus</taxon>
    </lineage>
</organism>
<dbReference type="RefSeq" id="WP_015830786.1">
    <property type="nucleotide sequence ID" value="NC_012969.1"/>
</dbReference>
<dbReference type="PANTHER" id="PTHR38034:SF1">
    <property type="entry name" value="INNER MEMBRANE PROTEIN YPJD"/>
    <property type="match status" value="1"/>
</dbReference>
<feature type="transmembrane region" description="Helical" evidence="1">
    <location>
        <begin position="240"/>
        <end position="262"/>
    </location>
</feature>
<keyword evidence="4" id="KW-1185">Reference proteome</keyword>
<feature type="transmembrane region" description="Helical" evidence="1">
    <location>
        <begin position="210"/>
        <end position="228"/>
    </location>
</feature>
<evidence type="ECO:0000313" key="4">
    <source>
        <dbReference type="Proteomes" id="UP000002743"/>
    </source>
</evidence>
<feature type="transmembrane region" description="Helical" evidence="1">
    <location>
        <begin position="63"/>
        <end position="82"/>
    </location>
</feature>
<accession>C6X7K3</accession>
<feature type="transmembrane region" description="Helical" evidence="1">
    <location>
        <begin position="6"/>
        <end position="24"/>
    </location>
</feature>
<feature type="transmembrane region" description="Helical" evidence="1">
    <location>
        <begin position="176"/>
        <end position="198"/>
    </location>
</feature>
<feature type="transmembrane region" description="Helical" evidence="1">
    <location>
        <begin position="123"/>
        <end position="150"/>
    </location>
</feature>
<evidence type="ECO:0000256" key="1">
    <source>
        <dbReference type="SAM" id="Phobius"/>
    </source>
</evidence>
<dbReference type="HOGENOM" id="CLU_049710_1_1_4"/>
<dbReference type="GO" id="GO:0017004">
    <property type="term" value="P:cytochrome complex assembly"/>
    <property type="evidence" value="ECO:0007669"/>
    <property type="project" value="InterPro"/>
</dbReference>
<dbReference type="GO" id="GO:0020037">
    <property type="term" value="F:heme binding"/>
    <property type="evidence" value="ECO:0007669"/>
    <property type="project" value="InterPro"/>
</dbReference>
<sequence length="268" mass="30170">MVALIPFLLTALIYSLVAIDFWRSVKTSDPASRRKLHSRVLAIGLLLHAGLLYNAMFTEGLNLSFDNALSAIAWLTVLIYWVNNLRYPLQSLQAFVLPPAAFFVLLQYGMHENHVLPYLGNPLFMTHLVIAILAYSLFTFAALHAGLMAFAERKLHQKSSLSRLPEFPPIIVMEKLLFRVIALGFFLLTLTLLSGALFSEQIFGQALKFNHKNLFAIISWLVYGGLLLGRQAYGWRGKTAIRWTLSGFVILLLAYAGTKFVLEVLLNR</sequence>
<feature type="transmembrane region" description="Helical" evidence="1">
    <location>
        <begin position="94"/>
        <end position="111"/>
    </location>
</feature>
<feature type="domain" description="Cytochrome c assembly protein" evidence="2">
    <location>
        <begin position="43"/>
        <end position="265"/>
    </location>
</feature>
<evidence type="ECO:0000313" key="3">
    <source>
        <dbReference type="EMBL" id="ACT51468.1"/>
    </source>
</evidence>
<feature type="transmembrane region" description="Helical" evidence="1">
    <location>
        <begin position="36"/>
        <end position="57"/>
    </location>
</feature>
<dbReference type="EMBL" id="CP001674">
    <property type="protein sequence ID" value="ACT51468.1"/>
    <property type="molecule type" value="Genomic_DNA"/>
</dbReference>
<keyword evidence="1" id="KW-0472">Membrane</keyword>
<gene>
    <name evidence="3" type="ordered locus">Msip34_2226</name>
</gene>
<dbReference type="KEGG" id="mei:Msip34_2226"/>
<dbReference type="Proteomes" id="UP000002743">
    <property type="component" value="Chromosome"/>
</dbReference>
<dbReference type="PANTHER" id="PTHR38034">
    <property type="entry name" value="INNER MEMBRANE PROTEIN YPJD"/>
    <property type="match status" value="1"/>
</dbReference>
<dbReference type="eggNOG" id="COG4137">
    <property type="taxonomic scope" value="Bacteria"/>
</dbReference>
<dbReference type="InterPro" id="IPR052372">
    <property type="entry name" value="YpjD/HemX"/>
</dbReference>
<dbReference type="AlphaFoldDB" id="C6X7K3"/>
<keyword evidence="1" id="KW-0812">Transmembrane</keyword>
<keyword evidence="1" id="KW-1133">Transmembrane helix</keyword>
<proteinExistence type="predicted"/>